<dbReference type="EMBL" id="LOXM01000245">
    <property type="protein sequence ID" value="KVG57274.1"/>
    <property type="molecule type" value="Genomic_DNA"/>
</dbReference>
<comment type="caution">
    <text evidence="1">The sequence shown here is derived from an EMBL/GenBank/DDBJ whole genome shotgun (WGS) entry which is preliminary data.</text>
</comment>
<sequence length="89" mass="9483">MNNALTGTFLQVMLRPAASVKFAVGDRRLAAGGLPYLADAQSNLVYCVASAFEHGTLAEIDCGAHTISTNLSNNSIKLNTKYPLRISLN</sequence>
<dbReference type="RefSeq" id="WP_059757142.1">
    <property type="nucleotide sequence ID" value="NZ_LOXM01000245.1"/>
</dbReference>
<proteinExistence type="predicted"/>
<organism evidence="1 2">
    <name type="scientific">Burkholderia ubonensis</name>
    <dbReference type="NCBI Taxonomy" id="101571"/>
    <lineage>
        <taxon>Bacteria</taxon>
        <taxon>Pseudomonadati</taxon>
        <taxon>Pseudomonadota</taxon>
        <taxon>Betaproteobacteria</taxon>
        <taxon>Burkholderiales</taxon>
        <taxon>Burkholderiaceae</taxon>
        <taxon>Burkholderia</taxon>
        <taxon>Burkholderia cepacia complex</taxon>
    </lineage>
</organism>
<gene>
    <name evidence="1" type="ORF">WJ33_04240</name>
</gene>
<dbReference type="OrthoDB" id="9792858at2"/>
<accession>A0A118HM52</accession>
<reference evidence="1 2" key="1">
    <citation type="submission" date="2015-11" db="EMBL/GenBank/DDBJ databases">
        <title>Expanding the genomic diversity of Burkholderia species for the development of highly accurate diagnostics.</title>
        <authorList>
            <person name="Sahl J."/>
            <person name="Keim P."/>
            <person name="Wagner D."/>
        </authorList>
    </citation>
    <scope>NUCLEOTIDE SEQUENCE [LARGE SCALE GENOMIC DNA]</scope>
    <source>
        <strain evidence="1 2">MSMB2036</strain>
    </source>
</reference>
<evidence type="ECO:0000313" key="2">
    <source>
        <dbReference type="Proteomes" id="UP000064029"/>
    </source>
</evidence>
<dbReference type="Proteomes" id="UP000064029">
    <property type="component" value="Unassembled WGS sequence"/>
</dbReference>
<protein>
    <submittedName>
        <fullName evidence="1">Uncharacterized protein</fullName>
    </submittedName>
</protein>
<dbReference type="AlphaFoldDB" id="A0A118HM52"/>
<name>A0A118HM52_9BURK</name>
<evidence type="ECO:0000313" key="1">
    <source>
        <dbReference type="EMBL" id="KVG57274.1"/>
    </source>
</evidence>